<name>A0ABP1NWB4_XYLVO</name>
<evidence type="ECO:0000259" key="10">
    <source>
        <dbReference type="PROSITE" id="PS50011"/>
    </source>
</evidence>
<evidence type="ECO:0000313" key="12">
    <source>
        <dbReference type="Proteomes" id="UP001642520"/>
    </source>
</evidence>
<dbReference type="EC" id="2.7.11.1" evidence="1"/>
<dbReference type="PROSITE" id="PS00107">
    <property type="entry name" value="PROTEIN_KINASE_ATP"/>
    <property type="match status" value="1"/>
</dbReference>
<dbReference type="InterPro" id="IPR017441">
    <property type="entry name" value="Protein_kinase_ATP_BS"/>
</dbReference>
<evidence type="ECO:0000256" key="3">
    <source>
        <dbReference type="ARBA" id="ARBA00022679"/>
    </source>
</evidence>
<evidence type="ECO:0000256" key="5">
    <source>
        <dbReference type="ARBA" id="ARBA00022777"/>
    </source>
</evidence>
<feature type="binding site" evidence="9">
    <location>
        <position position="878"/>
    </location>
    <ligand>
        <name>ATP</name>
        <dbReference type="ChEBI" id="CHEBI:30616"/>
    </ligand>
</feature>
<protein>
    <recommendedName>
        <fullName evidence="1">non-specific serine/threonine protein kinase</fullName>
        <ecNumber evidence="1">2.7.11.1</ecNumber>
    </recommendedName>
</protein>
<dbReference type="InterPro" id="IPR000719">
    <property type="entry name" value="Prot_kinase_dom"/>
</dbReference>
<comment type="catalytic activity">
    <reaction evidence="8">
        <text>L-seryl-[protein] + ATP = O-phospho-L-seryl-[protein] + ADP + H(+)</text>
        <dbReference type="Rhea" id="RHEA:17989"/>
        <dbReference type="Rhea" id="RHEA-COMP:9863"/>
        <dbReference type="Rhea" id="RHEA-COMP:11604"/>
        <dbReference type="ChEBI" id="CHEBI:15378"/>
        <dbReference type="ChEBI" id="CHEBI:29999"/>
        <dbReference type="ChEBI" id="CHEBI:30616"/>
        <dbReference type="ChEBI" id="CHEBI:83421"/>
        <dbReference type="ChEBI" id="CHEBI:456216"/>
        <dbReference type="EC" id="2.7.11.1"/>
    </reaction>
</comment>
<comment type="catalytic activity">
    <reaction evidence="7">
        <text>L-threonyl-[protein] + ATP = O-phospho-L-threonyl-[protein] + ADP + H(+)</text>
        <dbReference type="Rhea" id="RHEA:46608"/>
        <dbReference type="Rhea" id="RHEA-COMP:11060"/>
        <dbReference type="Rhea" id="RHEA-COMP:11605"/>
        <dbReference type="ChEBI" id="CHEBI:15378"/>
        <dbReference type="ChEBI" id="CHEBI:30013"/>
        <dbReference type="ChEBI" id="CHEBI:30616"/>
        <dbReference type="ChEBI" id="CHEBI:61977"/>
        <dbReference type="ChEBI" id="CHEBI:456216"/>
        <dbReference type="EC" id="2.7.11.1"/>
    </reaction>
</comment>
<evidence type="ECO:0000256" key="2">
    <source>
        <dbReference type="ARBA" id="ARBA00022527"/>
    </source>
</evidence>
<keyword evidence="2" id="KW-0723">Serine/threonine-protein kinase</keyword>
<evidence type="ECO:0000256" key="1">
    <source>
        <dbReference type="ARBA" id="ARBA00012513"/>
    </source>
</evidence>
<organism evidence="11 12">
    <name type="scientific">Xylocopa violacea</name>
    <name type="common">Violet carpenter bee</name>
    <name type="synonym">Apis violacea</name>
    <dbReference type="NCBI Taxonomy" id="135666"/>
    <lineage>
        <taxon>Eukaryota</taxon>
        <taxon>Metazoa</taxon>
        <taxon>Ecdysozoa</taxon>
        <taxon>Arthropoda</taxon>
        <taxon>Hexapoda</taxon>
        <taxon>Insecta</taxon>
        <taxon>Pterygota</taxon>
        <taxon>Neoptera</taxon>
        <taxon>Endopterygota</taxon>
        <taxon>Hymenoptera</taxon>
        <taxon>Apocrita</taxon>
        <taxon>Aculeata</taxon>
        <taxon>Apoidea</taxon>
        <taxon>Anthophila</taxon>
        <taxon>Apidae</taxon>
        <taxon>Xylocopa</taxon>
        <taxon>Xylocopa</taxon>
    </lineage>
</organism>
<dbReference type="SMART" id="SM00220">
    <property type="entry name" value="S_TKc"/>
    <property type="match status" value="1"/>
</dbReference>
<comment type="caution">
    <text evidence="11">The sequence shown here is derived from an EMBL/GenBank/DDBJ whole genome shotgun (WGS) entry which is preliminary data.</text>
</comment>
<dbReference type="SMART" id="SM01331">
    <property type="entry name" value="DUF3635"/>
    <property type="match status" value="1"/>
</dbReference>
<dbReference type="EMBL" id="CAXAJV020001293">
    <property type="protein sequence ID" value="CAL7944657.1"/>
    <property type="molecule type" value="Genomic_DNA"/>
</dbReference>
<dbReference type="Proteomes" id="UP001642520">
    <property type="component" value="Unassembled WGS sequence"/>
</dbReference>
<dbReference type="PANTHER" id="PTHR24419:SF18">
    <property type="entry name" value="SERINE_THREONINE-PROTEIN KINASE HASPIN"/>
    <property type="match status" value="1"/>
</dbReference>
<dbReference type="SUPFAM" id="SSF56112">
    <property type="entry name" value="Protein kinase-like (PK-like)"/>
    <property type="match status" value="1"/>
</dbReference>
<dbReference type="Gene3D" id="3.30.200.20">
    <property type="entry name" value="Phosphorylase Kinase, domain 1"/>
    <property type="match status" value="1"/>
</dbReference>
<evidence type="ECO:0000256" key="4">
    <source>
        <dbReference type="ARBA" id="ARBA00022741"/>
    </source>
</evidence>
<keyword evidence="6 9" id="KW-0067">ATP-binding</keyword>
<evidence type="ECO:0000313" key="11">
    <source>
        <dbReference type="EMBL" id="CAL7944657.1"/>
    </source>
</evidence>
<evidence type="ECO:0000256" key="6">
    <source>
        <dbReference type="ARBA" id="ARBA00022840"/>
    </source>
</evidence>
<accession>A0ABP1NWB4</accession>
<proteinExistence type="predicted"/>
<evidence type="ECO:0000256" key="8">
    <source>
        <dbReference type="ARBA" id="ARBA00048679"/>
    </source>
</evidence>
<evidence type="ECO:0000256" key="9">
    <source>
        <dbReference type="PROSITE-ProRule" id="PRU10141"/>
    </source>
</evidence>
<feature type="domain" description="Protein kinase" evidence="10">
    <location>
        <begin position="851"/>
        <end position="1176"/>
    </location>
</feature>
<dbReference type="Gene3D" id="1.10.510.10">
    <property type="entry name" value="Transferase(Phosphotransferase) domain 1"/>
    <property type="match status" value="1"/>
</dbReference>
<evidence type="ECO:0000256" key="7">
    <source>
        <dbReference type="ARBA" id="ARBA00047899"/>
    </source>
</evidence>
<keyword evidence="12" id="KW-1185">Reference proteome</keyword>
<keyword evidence="4 9" id="KW-0547">Nucleotide-binding</keyword>
<dbReference type="PANTHER" id="PTHR24419">
    <property type="entry name" value="INTERLEUKIN-1 RECEPTOR-ASSOCIATED KINASE"/>
    <property type="match status" value="1"/>
</dbReference>
<gene>
    <name evidence="11" type="ORF">XYLVIOL_LOCUS6776</name>
</gene>
<dbReference type="PROSITE" id="PS50011">
    <property type="entry name" value="PROTEIN_KINASE_DOM"/>
    <property type="match status" value="1"/>
</dbReference>
<dbReference type="Pfam" id="PF12330">
    <property type="entry name" value="Haspin_kinase"/>
    <property type="match status" value="1"/>
</dbReference>
<sequence>MNHQIKKPIRTYERKKFKEVVIPLTKLLIPASANIDNKNQVSLSKECNGNEEKKIDDNSVGDDPFDTTFDRLLKNARIPRKLATKHSDTISLDSTGINIEKSSHSSVDELYNSNIKQIPKQKVTCKKKKMHIIKKNLSKKKTFMSDTSRKYKVQADNSHKSYKLRNTRNNNKFLSNILSDSLSFTSETKTLETKNYKRAKKKAYNKKDFIKRRKKEEDNVPSVMSFNNIKIKECSVSLDKSSVLKWNNKISVAENNLSKKTDQLSNEHKITEISNKQYSNANLKDCSVKLDLLEMHSYLKRNEKTCKNLISSTPNDRPVRPSTHLIPLSPIPIVYVEELKNSVTHSDNIPIYEINEISLESKEKNDDLLERSDRIEKCNFEKKSKLRCTYSINSPKCSKYNLNQSKNMGKRNTNSLVTLGSDSCGQEELLMEIDLVHSNPGNKNEPYDTLGKSVLIQEYAIQNTKRRNNLKFSIDTNGSPSLFDDSIKSIRKDIIELSKKLILGMSTDRKIQKETSERSIPFTTVTSDALSDDIEHKIETDKINDQSKGIADLIDRTVSNKNSPLNVHSSFVNHEENLSIPSPYVLLKEIKDLVGVTKRRKYSKWNICLDNSADNDASNSTPKGKKILSEKSQQITSVQKKLCLENIMKESTNNTAVALEKAVYLKPGKSWSRSLSILNSIQNEFNLDKLSVGKGKKWRHSVQDILNMQKQGIIQSCIKRNGGDKELQTINEVDNKSESEVADCKSRTCDSTSLGRLSKRISVRVVPIYKSVKSIEDAQFLEVYGIVPVKSRRFTLLNNLRKSSTCNIQSDVVDGQTIEEHVASTAREVILQRCSQNDYIPFSVYFTDSYLEHCRKIGEGVYGEVFLYENGDKRSVIKIIPIEGCDCVNGEPQKKFHEILSEIVIAMELHNLRFNIKYNTDGFVEVKNIKCIKGKYPDKLVELWNIYDEEKRSDNDCPSMFHDDQLYIVLELSHGGQDLEAFVFNTAEEVHILFIQAALALAVAEKAVEFEHRDLHWGNILISRTNEPFVYYKLGQKDIELISKGVKVSIIDFTLSRITYQGCSVFNDLASDPTLFTAQGEYQFEIYRMMRDKVLNNWQKFEPYTNILWLHYTLDKMITEVRYKKKNLKIHKNSIVHLKELRNEILSYDSAYDFVTKCDKIANLLCTDQKSQITRT</sequence>
<keyword evidence="5" id="KW-0418">Kinase</keyword>
<reference evidence="11 12" key="1">
    <citation type="submission" date="2024-08" db="EMBL/GenBank/DDBJ databases">
        <authorList>
            <person name="Will J Nash"/>
            <person name="Angela Man"/>
            <person name="Seanna McTaggart"/>
            <person name="Kendall Baker"/>
            <person name="Tom Barker"/>
            <person name="Leah Catchpole"/>
            <person name="Alex Durrant"/>
            <person name="Karim Gharbi"/>
            <person name="Naomi Irish"/>
            <person name="Gemy Kaithakottil"/>
            <person name="Debby Ku"/>
            <person name="Aaliyah Providence"/>
            <person name="Felix Shaw"/>
            <person name="David Swarbreck"/>
            <person name="Chris Watkins"/>
            <person name="Ann M. McCartney"/>
            <person name="Giulio Formenti"/>
            <person name="Alice Mouton"/>
            <person name="Noel Vella"/>
            <person name="Bjorn M von Reumont"/>
            <person name="Adriana Vella"/>
            <person name="Wilfried Haerty"/>
        </authorList>
    </citation>
    <scope>NUCLEOTIDE SEQUENCE [LARGE SCALE GENOMIC DNA]</scope>
</reference>
<dbReference type="InterPro" id="IPR024604">
    <property type="entry name" value="GSG2_C"/>
</dbReference>
<keyword evidence="3" id="KW-0808">Transferase</keyword>
<dbReference type="InterPro" id="IPR011009">
    <property type="entry name" value="Kinase-like_dom_sf"/>
</dbReference>